<protein>
    <submittedName>
        <fullName evidence="1">Uncharacterized protein</fullName>
    </submittedName>
</protein>
<dbReference type="Proteomes" id="UP000308600">
    <property type="component" value="Unassembled WGS sequence"/>
</dbReference>
<keyword evidence="2" id="KW-1185">Reference proteome</keyword>
<organism evidence="1 2">
    <name type="scientific">Pluteus cervinus</name>
    <dbReference type="NCBI Taxonomy" id="181527"/>
    <lineage>
        <taxon>Eukaryota</taxon>
        <taxon>Fungi</taxon>
        <taxon>Dikarya</taxon>
        <taxon>Basidiomycota</taxon>
        <taxon>Agaricomycotina</taxon>
        <taxon>Agaricomycetes</taxon>
        <taxon>Agaricomycetidae</taxon>
        <taxon>Agaricales</taxon>
        <taxon>Pluteineae</taxon>
        <taxon>Pluteaceae</taxon>
        <taxon>Pluteus</taxon>
    </lineage>
</organism>
<name>A0ACD3AMS0_9AGAR</name>
<sequence>MVDDEVFYVTWTLARRLRVAALAMLLYDYVLTWEQERRLFWKRRRSWVTVLFFWNRYIGIGVTIFGTTLLAVPRLSDSLCVVWLRSEGAIGMGTAWAVQLILQLRIYALYRRSRLVGCVTLVCWVLQMAYIVPFLWIATSGGKIIAQTKGEYQRCIITPMLPTVVAAWGVLMCYEGLLLTLTINKAFEYYKIRRATPNSVRSIQGVIIRDSILYSLFIGMIYGVNIFLWGVDSSNRMDMLMAFSIALPSLLASRLMLNVRDYSTQHTIFVNYAADNTIPIGGMSTDIQTRPLPELEFA</sequence>
<reference evidence="1 2" key="1">
    <citation type="journal article" date="2019" name="Nat. Ecol. Evol.">
        <title>Megaphylogeny resolves global patterns of mushroom evolution.</title>
        <authorList>
            <person name="Varga T."/>
            <person name="Krizsan K."/>
            <person name="Foldi C."/>
            <person name="Dima B."/>
            <person name="Sanchez-Garcia M."/>
            <person name="Sanchez-Ramirez S."/>
            <person name="Szollosi G.J."/>
            <person name="Szarkandi J.G."/>
            <person name="Papp V."/>
            <person name="Albert L."/>
            <person name="Andreopoulos W."/>
            <person name="Angelini C."/>
            <person name="Antonin V."/>
            <person name="Barry K.W."/>
            <person name="Bougher N.L."/>
            <person name="Buchanan P."/>
            <person name="Buyck B."/>
            <person name="Bense V."/>
            <person name="Catcheside P."/>
            <person name="Chovatia M."/>
            <person name="Cooper J."/>
            <person name="Damon W."/>
            <person name="Desjardin D."/>
            <person name="Finy P."/>
            <person name="Geml J."/>
            <person name="Haridas S."/>
            <person name="Hughes K."/>
            <person name="Justo A."/>
            <person name="Karasinski D."/>
            <person name="Kautmanova I."/>
            <person name="Kiss B."/>
            <person name="Kocsube S."/>
            <person name="Kotiranta H."/>
            <person name="LaButti K.M."/>
            <person name="Lechner B.E."/>
            <person name="Liimatainen K."/>
            <person name="Lipzen A."/>
            <person name="Lukacs Z."/>
            <person name="Mihaltcheva S."/>
            <person name="Morgado L.N."/>
            <person name="Niskanen T."/>
            <person name="Noordeloos M.E."/>
            <person name="Ohm R.A."/>
            <person name="Ortiz-Santana B."/>
            <person name="Ovrebo C."/>
            <person name="Racz N."/>
            <person name="Riley R."/>
            <person name="Savchenko A."/>
            <person name="Shiryaev A."/>
            <person name="Soop K."/>
            <person name="Spirin V."/>
            <person name="Szebenyi C."/>
            <person name="Tomsovsky M."/>
            <person name="Tulloss R.E."/>
            <person name="Uehling J."/>
            <person name="Grigoriev I.V."/>
            <person name="Vagvolgyi C."/>
            <person name="Papp T."/>
            <person name="Martin F.M."/>
            <person name="Miettinen O."/>
            <person name="Hibbett D.S."/>
            <person name="Nagy L.G."/>
        </authorList>
    </citation>
    <scope>NUCLEOTIDE SEQUENCE [LARGE SCALE GENOMIC DNA]</scope>
    <source>
        <strain evidence="1 2">NL-1719</strain>
    </source>
</reference>
<evidence type="ECO:0000313" key="1">
    <source>
        <dbReference type="EMBL" id="TFK67223.1"/>
    </source>
</evidence>
<gene>
    <name evidence="1" type="ORF">BDN72DRAFT_843401</name>
</gene>
<proteinExistence type="predicted"/>
<accession>A0ACD3AMS0</accession>
<dbReference type="EMBL" id="ML208382">
    <property type="protein sequence ID" value="TFK67223.1"/>
    <property type="molecule type" value="Genomic_DNA"/>
</dbReference>
<evidence type="ECO:0000313" key="2">
    <source>
        <dbReference type="Proteomes" id="UP000308600"/>
    </source>
</evidence>